<proteinExistence type="inferred from homology"/>
<evidence type="ECO:0000256" key="4">
    <source>
        <dbReference type="ARBA" id="ARBA00008519"/>
    </source>
</evidence>
<evidence type="ECO:0000256" key="9">
    <source>
        <dbReference type="ARBA" id="ARBA00022898"/>
    </source>
</evidence>
<evidence type="ECO:0000313" key="12">
    <source>
        <dbReference type="Proteomes" id="UP000231791"/>
    </source>
</evidence>
<gene>
    <name evidence="11" type="primary">sbnA2</name>
    <name evidence="11" type="ORF">SLAV_10455</name>
</gene>
<comment type="similarity">
    <text evidence="4">Belongs to the cysteine synthase/cystathionine beta-synthase family. SbnA subfamily.</text>
</comment>
<comment type="pathway">
    <text evidence="3">Siderophore biosynthesis.</text>
</comment>
<evidence type="ECO:0000256" key="5">
    <source>
        <dbReference type="ARBA" id="ARBA00011738"/>
    </source>
</evidence>
<dbReference type="EC" id="2.5.1.140" evidence="6"/>
<sequence length="374" mass="40261">MPYDEGKAAAVERQHPAPGVKGILSTVGGTPLIELERLVPGFTSRVYAKAERFNPGGSIKDRSALGMVLGRIRSGELVPGRSTVVESSSGNLAIGLAQICGYFGLRLICVVDARTTEQNIAILRAYGAEVEVVTQPDPKTGELLPQRLRRVAELLERIPYAYCPDQYSNPLNTRAHETTMREIADALNGEVDHLILTVGTTGTLSGCAEYIRTAGLRTTVHAVDAVGSRLFESPVSCSRLIPGHGASVVPPLLDRSDADDVLHVTDMECVVGCRRLVRREAILAGGSSGAVVSALERLAPTIRPGSNVVLVLPDGGDRYLDTIYDDTWVRANFGEIFHLWKEPERGPGAPRHAGPWGPLLDDTVKNTKKETVLC</sequence>
<evidence type="ECO:0000256" key="2">
    <source>
        <dbReference type="ARBA" id="ARBA00004056"/>
    </source>
</evidence>
<dbReference type="Proteomes" id="UP000231791">
    <property type="component" value="Chromosome"/>
</dbReference>
<dbReference type="CDD" id="cd01561">
    <property type="entry name" value="CBS_like"/>
    <property type="match status" value="1"/>
</dbReference>
<dbReference type="GO" id="GO:0006535">
    <property type="term" value="P:cysteine biosynthetic process from serine"/>
    <property type="evidence" value="ECO:0007669"/>
    <property type="project" value="InterPro"/>
</dbReference>
<comment type="cofactor">
    <cofactor evidence="1">
        <name>pyridoxal 5'-phosphate</name>
        <dbReference type="ChEBI" id="CHEBI:597326"/>
    </cofactor>
</comment>
<keyword evidence="12" id="KW-1185">Reference proteome</keyword>
<dbReference type="RefSeq" id="WP_078950494.1">
    <property type="nucleotide sequence ID" value="NZ_CP024985.1"/>
</dbReference>
<dbReference type="AlphaFoldDB" id="A0A2K8PB41"/>
<dbReference type="PANTHER" id="PTHR10314">
    <property type="entry name" value="CYSTATHIONINE BETA-SYNTHASE"/>
    <property type="match status" value="1"/>
</dbReference>
<keyword evidence="8" id="KW-0808">Transferase</keyword>
<dbReference type="PROSITE" id="PS00901">
    <property type="entry name" value="CYS_SYNTHASE"/>
    <property type="match status" value="1"/>
</dbReference>
<dbReference type="OrthoDB" id="5176350at2"/>
<reference evidence="11 12" key="1">
    <citation type="submission" date="2017-11" db="EMBL/GenBank/DDBJ databases">
        <title>Complete genome sequence of Streptomyces lavendulae subsp. lavendulae CCM 3239 (formerly 'Streptomyces aureofaciens CCM 3239'), the producer of the angucycline-type antibiotic auricin.</title>
        <authorList>
            <person name="Busche T."/>
            <person name="Novakova R."/>
            <person name="Al'Dilaimi A."/>
            <person name="Homerova D."/>
            <person name="Feckova L."/>
            <person name="Rezuchova B."/>
            <person name="Mingyar E."/>
            <person name="Csolleiova D."/>
            <person name="Bekeova C."/>
            <person name="Winkler A."/>
            <person name="Sevcikova B."/>
            <person name="Kalinowski J."/>
            <person name="Kormanec J."/>
            <person name="Ruckert C."/>
        </authorList>
    </citation>
    <scope>NUCLEOTIDE SEQUENCE [LARGE SCALE GENOMIC DNA]</scope>
    <source>
        <strain evidence="11 12">CCM 3239</strain>
    </source>
</reference>
<dbReference type="SUPFAM" id="SSF53686">
    <property type="entry name" value="Tryptophan synthase beta subunit-like PLP-dependent enzymes"/>
    <property type="match status" value="1"/>
</dbReference>
<evidence type="ECO:0000256" key="3">
    <source>
        <dbReference type="ARBA" id="ARBA00004924"/>
    </source>
</evidence>
<dbReference type="GeneID" id="49383154"/>
<dbReference type="InterPro" id="IPR050214">
    <property type="entry name" value="Cys_Synth/Cystath_Beta-Synth"/>
</dbReference>
<evidence type="ECO:0000313" key="11">
    <source>
        <dbReference type="EMBL" id="ATZ23959.1"/>
    </source>
</evidence>
<evidence type="ECO:0000256" key="7">
    <source>
        <dbReference type="ARBA" id="ARBA00016985"/>
    </source>
</evidence>
<dbReference type="KEGG" id="slx:SLAV_10455"/>
<protein>
    <recommendedName>
        <fullName evidence="7">N-(2-amino-2-carboxyethyl)-L-glutamate synthase</fullName>
        <ecNumber evidence="6">2.5.1.140</ecNumber>
    </recommendedName>
</protein>
<evidence type="ECO:0000256" key="8">
    <source>
        <dbReference type="ARBA" id="ARBA00022679"/>
    </source>
</evidence>
<dbReference type="InterPro" id="IPR001926">
    <property type="entry name" value="TrpB-like_PALP"/>
</dbReference>
<evidence type="ECO:0000256" key="6">
    <source>
        <dbReference type="ARBA" id="ARBA00012331"/>
    </source>
</evidence>
<comment type="function">
    <text evidence="2">Catalyzes the synthesis of N-((2S)-2-amino-2-carboxyethyl)-L-glutamate (ACEGA) from O-phospho-L-serine and L-glutamate. Involved in the biosynthesis of L-2,3-diaminopropionic acid (L-Dap), a precursor of staphyloferrin B and antibiotics.</text>
</comment>
<dbReference type="InterPro" id="IPR036052">
    <property type="entry name" value="TrpB-like_PALP_sf"/>
</dbReference>
<accession>A0A2K8PB41</accession>
<dbReference type="Gene3D" id="3.40.50.1100">
    <property type="match status" value="2"/>
</dbReference>
<dbReference type="Pfam" id="PF00291">
    <property type="entry name" value="PALP"/>
    <property type="match status" value="1"/>
</dbReference>
<name>A0A2K8PB41_STRLA</name>
<evidence type="ECO:0000256" key="1">
    <source>
        <dbReference type="ARBA" id="ARBA00001933"/>
    </source>
</evidence>
<dbReference type="EMBL" id="CP024985">
    <property type="protein sequence ID" value="ATZ23959.1"/>
    <property type="molecule type" value="Genomic_DNA"/>
</dbReference>
<feature type="domain" description="Tryptophan synthase beta chain-like PALP" evidence="10">
    <location>
        <begin position="25"/>
        <end position="314"/>
    </location>
</feature>
<dbReference type="InterPro" id="IPR023927">
    <property type="entry name" value="SbnA"/>
</dbReference>
<keyword evidence="9" id="KW-0663">Pyridoxal phosphate</keyword>
<organism evidence="11 12">
    <name type="scientific">Streptomyces lavendulae subsp. lavendulae</name>
    <dbReference type="NCBI Taxonomy" id="58340"/>
    <lineage>
        <taxon>Bacteria</taxon>
        <taxon>Bacillati</taxon>
        <taxon>Actinomycetota</taxon>
        <taxon>Actinomycetes</taxon>
        <taxon>Kitasatosporales</taxon>
        <taxon>Streptomycetaceae</taxon>
        <taxon>Streptomyces</taxon>
    </lineage>
</organism>
<evidence type="ECO:0000259" key="10">
    <source>
        <dbReference type="Pfam" id="PF00291"/>
    </source>
</evidence>
<dbReference type="InterPro" id="IPR001216">
    <property type="entry name" value="P-phosphate_BS"/>
</dbReference>
<comment type="subunit">
    <text evidence="5">Homodimer.</text>
</comment>
<dbReference type="NCBIfam" id="TIGR03945">
    <property type="entry name" value="PLP_SbnA_fam"/>
    <property type="match status" value="1"/>
</dbReference>
<dbReference type="GO" id="GO:0016765">
    <property type="term" value="F:transferase activity, transferring alkyl or aryl (other than methyl) groups"/>
    <property type="evidence" value="ECO:0007669"/>
    <property type="project" value="UniProtKB-ARBA"/>
</dbReference>